<evidence type="ECO:0000256" key="1">
    <source>
        <dbReference type="SAM" id="MobiDB-lite"/>
    </source>
</evidence>
<protein>
    <submittedName>
        <fullName evidence="5">SCP domain-containing protein</fullName>
    </submittedName>
</protein>
<dbReference type="Proteomes" id="UP000038045">
    <property type="component" value="Unplaced"/>
</dbReference>
<feature type="region of interest" description="Disordered" evidence="1">
    <location>
        <begin position="64"/>
        <end position="101"/>
    </location>
</feature>
<dbReference type="SMART" id="SM00198">
    <property type="entry name" value="SCP"/>
    <property type="match status" value="1"/>
</dbReference>
<evidence type="ECO:0000313" key="5">
    <source>
        <dbReference type="WBParaSite" id="PTRK_0001000700.1"/>
    </source>
</evidence>
<dbReference type="Gene3D" id="3.40.33.10">
    <property type="entry name" value="CAP"/>
    <property type="match status" value="1"/>
</dbReference>
<dbReference type="InterPro" id="IPR001283">
    <property type="entry name" value="CRISP-related"/>
</dbReference>
<dbReference type="InterPro" id="IPR034113">
    <property type="entry name" value="SCP_GAPR1-like"/>
</dbReference>
<name>A0A0N4ZN92_PARTI</name>
<dbReference type="Pfam" id="PF00188">
    <property type="entry name" value="CAP"/>
    <property type="match status" value="1"/>
</dbReference>
<reference evidence="5" key="1">
    <citation type="submission" date="2017-02" db="UniProtKB">
        <authorList>
            <consortium name="WormBaseParasite"/>
        </authorList>
    </citation>
    <scope>IDENTIFICATION</scope>
</reference>
<dbReference type="PANTHER" id="PTHR10334">
    <property type="entry name" value="CYSTEINE-RICH SECRETORY PROTEIN-RELATED"/>
    <property type="match status" value="1"/>
</dbReference>
<dbReference type="STRING" id="131310.A0A0N4ZN92"/>
<feature type="compositionally biased region" description="Polar residues" evidence="1">
    <location>
        <begin position="67"/>
        <end position="78"/>
    </location>
</feature>
<sequence>MYFFNIILILVLSNLFGECSQDQPSEKLLEYLKNLQDRWYLPKNLLVNSYLQHKGRINFVLEIGPRDTTTNGPSTSTKNIEKDDKYREKPRKSTPVTTQTTTLKPTTIVTTTKSTPRPTTSTLATKPITRLTTKSTTTVTTTKSTTTTKRPTTVTTTKTTTTTTTEEPTTTTVKVVRKPILTIEDWNKMVQEKINDFRKRHHAKPLEYSTIMRLSSQRYADKLKDSNAEVINDHTNDYYGENVCFGDNPELFKCIDQWYYENSKYDYNKNEMVPGAKHFTQMVWKATKRIGCGYAQSSKFDDKYYVVCRFYPKGNVEGKFKNNIQKP</sequence>
<evidence type="ECO:0000313" key="4">
    <source>
        <dbReference type="Proteomes" id="UP000038045"/>
    </source>
</evidence>
<dbReference type="SUPFAM" id="SSF55797">
    <property type="entry name" value="PR-1-like"/>
    <property type="match status" value="1"/>
</dbReference>
<dbReference type="CDD" id="cd05382">
    <property type="entry name" value="CAP_GAPR1-like"/>
    <property type="match status" value="1"/>
</dbReference>
<feature type="signal peptide" evidence="2">
    <location>
        <begin position="1"/>
        <end position="21"/>
    </location>
</feature>
<dbReference type="WBParaSite" id="PTRK_0001000700.1">
    <property type="protein sequence ID" value="PTRK_0001000700.1"/>
    <property type="gene ID" value="PTRK_0001000700"/>
</dbReference>
<feature type="chain" id="PRO_5005891980" evidence="2">
    <location>
        <begin position="22"/>
        <end position="327"/>
    </location>
</feature>
<accession>A0A0N4ZN92</accession>
<dbReference type="PRINTS" id="PR00837">
    <property type="entry name" value="V5TPXLIKE"/>
</dbReference>
<keyword evidence="4" id="KW-1185">Reference proteome</keyword>
<proteinExistence type="predicted"/>
<keyword evidence="2" id="KW-0732">Signal</keyword>
<evidence type="ECO:0000259" key="3">
    <source>
        <dbReference type="SMART" id="SM00198"/>
    </source>
</evidence>
<organism evidence="4 5">
    <name type="scientific">Parastrongyloides trichosuri</name>
    <name type="common">Possum-specific nematode worm</name>
    <dbReference type="NCBI Taxonomy" id="131310"/>
    <lineage>
        <taxon>Eukaryota</taxon>
        <taxon>Metazoa</taxon>
        <taxon>Ecdysozoa</taxon>
        <taxon>Nematoda</taxon>
        <taxon>Chromadorea</taxon>
        <taxon>Rhabditida</taxon>
        <taxon>Tylenchina</taxon>
        <taxon>Panagrolaimomorpha</taxon>
        <taxon>Strongyloidoidea</taxon>
        <taxon>Strongyloididae</taxon>
        <taxon>Parastrongyloides</taxon>
    </lineage>
</organism>
<feature type="region of interest" description="Disordered" evidence="1">
    <location>
        <begin position="134"/>
        <end position="165"/>
    </location>
</feature>
<dbReference type="InterPro" id="IPR035940">
    <property type="entry name" value="CAP_sf"/>
</dbReference>
<dbReference type="AlphaFoldDB" id="A0A0N4ZN92"/>
<feature type="domain" description="SCP" evidence="3">
    <location>
        <begin position="184"/>
        <end position="318"/>
    </location>
</feature>
<evidence type="ECO:0000256" key="2">
    <source>
        <dbReference type="SAM" id="SignalP"/>
    </source>
</evidence>
<dbReference type="InterPro" id="IPR014044">
    <property type="entry name" value="CAP_dom"/>
</dbReference>